<dbReference type="AlphaFoldDB" id="K7N0M6"/>
<dbReference type="InterPro" id="IPR001128">
    <property type="entry name" value="Cyt_P450"/>
</dbReference>
<dbReference type="EnsemblPlants" id="KRG89203">
    <property type="protein sequence ID" value="KRG89203"/>
    <property type="gene ID" value="GLYMA_20G008200"/>
</dbReference>
<keyword evidence="5" id="KW-0408">Iron</keyword>
<reference evidence="6 7" key="1">
    <citation type="journal article" date="2010" name="Nature">
        <title>Genome sequence of the palaeopolyploid soybean.</title>
        <authorList>
            <person name="Schmutz J."/>
            <person name="Cannon S.B."/>
            <person name="Schlueter J."/>
            <person name="Ma J."/>
            <person name="Mitros T."/>
            <person name="Nelson W."/>
            <person name="Hyten D.L."/>
            <person name="Song Q."/>
            <person name="Thelen J.J."/>
            <person name="Cheng J."/>
            <person name="Xu D."/>
            <person name="Hellsten U."/>
            <person name="May G.D."/>
            <person name="Yu Y."/>
            <person name="Sakurai T."/>
            <person name="Umezawa T."/>
            <person name="Bhattacharyya M.K."/>
            <person name="Sandhu D."/>
            <person name="Valliyodan B."/>
            <person name="Lindquist E."/>
            <person name="Peto M."/>
            <person name="Grant D."/>
            <person name="Shu S."/>
            <person name="Goodstein D."/>
            <person name="Barry K."/>
            <person name="Futrell-Griggs M."/>
            <person name="Abernathy B."/>
            <person name="Du J."/>
            <person name="Tian Z."/>
            <person name="Zhu L."/>
            <person name="Gill N."/>
            <person name="Joshi T."/>
            <person name="Libault M."/>
            <person name="Sethuraman A."/>
            <person name="Zhang X.-C."/>
            <person name="Shinozaki K."/>
            <person name="Nguyen H.T."/>
            <person name="Wing R.A."/>
            <person name="Cregan P."/>
            <person name="Specht J."/>
            <person name="Grimwood J."/>
            <person name="Rokhsar D."/>
            <person name="Stacey G."/>
            <person name="Shoemaker R.C."/>
            <person name="Jackson S.A."/>
        </authorList>
    </citation>
    <scope>NUCLEOTIDE SEQUENCE [LARGE SCALE GENOMIC DNA]</scope>
    <source>
        <strain evidence="7">cv. Williams 82</strain>
        <tissue evidence="6">Callus</tissue>
    </source>
</reference>
<evidence type="ECO:0008006" key="9">
    <source>
        <dbReference type="Google" id="ProtNLM"/>
    </source>
</evidence>
<dbReference type="SMR" id="K7N0M6"/>
<evidence type="ECO:0000256" key="5">
    <source>
        <dbReference type="ARBA" id="ARBA00023004"/>
    </source>
</evidence>
<organism evidence="6">
    <name type="scientific">Glycine max</name>
    <name type="common">Soybean</name>
    <name type="synonym">Glycine hispida</name>
    <dbReference type="NCBI Taxonomy" id="3847"/>
    <lineage>
        <taxon>Eukaryota</taxon>
        <taxon>Viridiplantae</taxon>
        <taxon>Streptophyta</taxon>
        <taxon>Embryophyta</taxon>
        <taxon>Tracheophyta</taxon>
        <taxon>Spermatophyta</taxon>
        <taxon>Magnoliopsida</taxon>
        <taxon>eudicotyledons</taxon>
        <taxon>Gunneridae</taxon>
        <taxon>Pentapetalae</taxon>
        <taxon>rosids</taxon>
        <taxon>fabids</taxon>
        <taxon>Fabales</taxon>
        <taxon>Fabaceae</taxon>
        <taxon>Papilionoideae</taxon>
        <taxon>50 kb inversion clade</taxon>
        <taxon>NPAAA clade</taxon>
        <taxon>indigoferoid/millettioid clade</taxon>
        <taxon>Phaseoleae</taxon>
        <taxon>Glycine</taxon>
        <taxon>Glycine subgen. Soja</taxon>
    </lineage>
</organism>
<evidence type="ECO:0000313" key="8">
    <source>
        <dbReference type="Proteomes" id="UP000008827"/>
    </source>
</evidence>
<accession>K7N0M6</accession>
<keyword evidence="3" id="KW-0479">Metal-binding</keyword>
<dbReference type="EMBL" id="CM000853">
    <property type="protein sequence ID" value="KRG89203.1"/>
    <property type="molecule type" value="Genomic_DNA"/>
</dbReference>
<sequence>MKTHDVVFASRPQSATFDILYYESTGIASAPYGNYWRVIRRMCTIELFTQKRVNYFQPIREEELSYLIIKIIDYSHKGSSSSPINVSQMVLSSIYSITSTVAFGKNYKDQEEFISLVKEEVEIAGRDLYCSARWLQLVTGLRAKLEKLHRQMDRVLENIIIEHKEAKSGAKEGQCEQKKEDLVDILLKFQDGSDKDICLTNGKFKGIIQDIFVGGGDTSAITIDWAMAEM</sequence>
<proteinExistence type="inferred from homology"/>
<dbReference type="PANTHER" id="PTHR47955">
    <property type="entry name" value="CYTOCHROME P450 FAMILY 71 PROTEIN"/>
    <property type="match status" value="1"/>
</dbReference>
<dbReference type="PaxDb" id="3847-GLYMA20G01091.1"/>
<dbReference type="Proteomes" id="UP000008827">
    <property type="component" value="Chromosome 20"/>
</dbReference>
<dbReference type="OMA" id="MCRRHGP"/>
<reference evidence="7" key="2">
    <citation type="submission" date="2018-02" db="UniProtKB">
        <authorList>
            <consortium name="EnsemblPlants"/>
        </authorList>
    </citation>
    <scope>IDENTIFICATION</scope>
    <source>
        <strain evidence="7">Williams 82</strain>
    </source>
</reference>
<dbReference type="GO" id="GO:0016705">
    <property type="term" value="F:oxidoreductase activity, acting on paired donors, with incorporation or reduction of molecular oxygen"/>
    <property type="evidence" value="ECO:0007669"/>
    <property type="project" value="InterPro"/>
</dbReference>
<dbReference type="OrthoDB" id="1428628at2759"/>
<dbReference type="Gramene" id="KRG89203">
    <property type="protein sequence ID" value="KRG89203"/>
    <property type="gene ID" value="GLYMA_20G008200"/>
</dbReference>
<dbReference type="Pfam" id="PF00067">
    <property type="entry name" value="p450"/>
    <property type="match status" value="1"/>
</dbReference>
<evidence type="ECO:0000256" key="4">
    <source>
        <dbReference type="ARBA" id="ARBA00023002"/>
    </source>
</evidence>
<evidence type="ECO:0000313" key="6">
    <source>
        <dbReference type="EMBL" id="KRG89203.1"/>
    </source>
</evidence>
<name>K7N0M6_SOYBN</name>
<evidence type="ECO:0000313" key="7">
    <source>
        <dbReference type="EnsemblPlants" id="KRG89203"/>
    </source>
</evidence>
<evidence type="ECO:0000256" key="2">
    <source>
        <dbReference type="ARBA" id="ARBA00022617"/>
    </source>
</evidence>
<dbReference type="GO" id="GO:0005506">
    <property type="term" value="F:iron ion binding"/>
    <property type="evidence" value="ECO:0007669"/>
    <property type="project" value="InterPro"/>
</dbReference>
<dbReference type="FunFam" id="1.10.630.10:FF:000626">
    <property type="entry name" value="Uncharacterized protein"/>
    <property type="match status" value="1"/>
</dbReference>
<dbReference type="GO" id="GO:0020037">
    <property type="term" value="F:heme binding"/>
    <property type="evidence" value="ECO:0007669"/>
    <property type="project" value="InterPro"/>
</dbReference>
<keyword evidence="4" id="KW-0560">Oxidoreductase</keyword>
<protein>
    <recommendedName>
        <fullName evidence="9">Cytochrome P450</fullName>
    </recommendedName>
</protein>
<dbReference type="PANTHER" id="PTHR47955:SF8">
    <property type="entry name" value="CYTOCHROME P450 71D11-LIKE"/>
    <property type="match status" value="1"/>
</dbReference>
<dbReference type="InterPro" id="IPR036396">
    <property type="entry name" value="Cyt_P450_sf"/>
</dbReference>
<dbReference type="ExpressionAtlas" id="K7N0M6">
    <property type="expression patterns" value="baseline and differential"/>
</dbReference>
<dbReference type="Gene3D" id="1.10.630.10">
    <property type="entry name" value="Cytochrome P450"/>
    <property type="match status" value="1"/>
</dbReference>
<dbReference type="SUPFAM" id="SSF48264">
    <property type="entry name" value="Cytochrome P450"/>
    <property type="match status" value="1"/>
</dbReference>
<dbReference type="GO" id="GO:0004497">
    <property type="term" value="F:monooxygenase activity"/>
    <property type="evidence" value="ECO:0007669"/>
    <property type="project" value="InterPro"/>
</dbReference>
<dbReference type="eggNOG" id="KOG0156">
    <property type="taxonomic scope" value="Eukaryota"/>
</dbReference>
<keyword evidence="2" id="KW-0349">Heme</keyword>
<evidence type="ECO:0000256" key="3">
    <source>
        <dbReference type="ARBA" id="ARBA00022723"/>
    </source>
</evidence>
<comment type="similarity">
    <text evidence="1">Belongs to the cytochrome P450 family.</text>
</comment>
<keyword evidence="8" id="KW-1185">Reference proteome</keyword>
<gene>
    <name evidence="6" type="ORF">GLYMA_20G008200</name>
</gene>
<evidence type="ECO:0000256" key="1">
    <source>
        <dbReference type="ARBA" id="ARBA00010617"/>
    </source>
</evidence>
<reference evidence="6" key="3">
    <citation type="submission" date="2018-07" db="EMBL/GenBank/DDBJ databases">
        <title>WGS assembly of Glycine max.</title>
        <authorList>
            <person name="Schmutz J."/>
            <person name="Cannon S."/>
            <person name="Schlueter J."/>
            <person name="Ma J."/>
            <person name="Mitros T."/>
            <person name="Nelson W."/>
            <person name="Hyten D."/>
            <person name="Song Q."/>
            <person name="Thelen J."/>
            <person name="Cheng J."/>
            <person name="Xu D."/>
            <person name="Hellsten U."/>
            <person name="May G."/>
            <person name="Yu Y."/>
            <person name="Sakurai T."/>
            <person name="Umezawa T."/>
            <person name="Bhattacharyya M."/>
            <person name="Sandhu D."/>
            <person name="Valliyodan B."/>
            <person name="Lindquist E."/>
            <person name="Peto M."/>
            <person name="Grant D."/>
            <person name="Shu S."/>
            <person name="Goodstein D."/>
            <person name="Barry K."/>
            <person name="Futrell-Griggs M."/>
            <person name="Abernathy B."/>
            <person name="Du J."/>
            <person name="Tian Z."/>
            <person name="Zhu L."/>
            <person name="Gill N."/>
            <person name="Joshi T."/>
            <person name="Libault M."/>
            <person name="Sethuraman A."/>
            <person name="Zhang X."/>
            <person name="Shinozaki K."/>
            <person name="Nguyen H."/>
            <person name="Wing R."/>
            <person name="Cregan P."/>
            <person name="Specht J."/>
            <person name="Grimwood J."/>
            <person name="Rokhsar D."/>
            <person name="Stacey G."/>
            <person name="Shoemaker R."/>
            <person name="Jackson S."/>
        </authorList>
    </citation>
    <scope>NUCLEOTIDE SEQUENCE</scope>
    <source>
        <tissue evidence="6">Callus</tissue>
    </source>
</reference>